<dbReference type="SUPFAM" id="SSF53300">
    <property type="entry name" value="vWA-like"/>
    <property type="match status" value="1"/>
</dbReference>
<dbReference type="Pfam" id="PF13519">
    <property type="entry name" value="VWA_2"/>
    <property type="match status" value="1"/>
</dbReference>
<dbReference type="SMART" id="SM00327">
    <property type="entry name" value="VWA"/>
    <property type="match status" value="1"/>
</dbReference>
<dbReference type="Gene3D" id="3.40.50.410">
    <property type="entry name" value="von Willebrand factor, type A domain"/>
    <property type="match status" value="1"/>
</dbReference>
<dbReference type="EMBL" id="JAEMWV010000001">
    <property type="protein sequence ID" value="MBN8250584.1"/>
    <property type="molecule type" value="Genomic_DNA"/>
</dbReference>
<accession>A0A8I1MD77</accession>
<dbReference type="SMART" id="SM00635">
    <property type="entry name" value="BID_2"/>
    <property type="match status" value="1"/>
</dbReference>
<dbReference type="AlphaFoldDB" id="A0A8I1MD77"/>
<protein>
    <submittedName>
        <fullName evidence="2">VWA domain-containing protein</fullName>
    </submittedName>
</protein>
<dbReference type="InterPro" id="IPR036465">
    <property type="entry name" value="vWFA_dom_sf"/>
</dbReference>
<evidence type="ECO:0000313" key="2">
    <source>
        <dbReference type="EMBL" id="MBN8250584.1"/>
    </source>
</evidence>
<dbReference type="PANTHER" id="PTHR10579">
    <property type="entry name" value="CALCIUM-ACTIVATED CHLORIDE CHANNEL REGULATOR"/>
    <property type="match status" value="1"/>
</dbReference>
<sequence length="932" mass="101999">MTKVIGEWIGFFIAILLFSTFVPLQGQAASSTPALNVNVSPSKEEFLKPLGADAQGDLNITLNPEGKLDDISNELRKPLDVVFVLDKSGSMGPLYGNKLDDAKKAMNEAVKVFQANRLANDRFGLVTFDTDVKDVISLTSDLQAINKKVQSMTADGGTNYAQSLERAGDILKDSKNDKYIIFLTDGFPTQAQEEKYFNFSGNVRKCNSWGYCKYDYVRINSHKTVYYNVYTNGSQDAYILDDDGYRIYVNTSGTPQSIIKSLSTNQALSLANQKVKLYSIGFGTNQELDMNYLTKLSETTGSKAYQGDTSNLSDLFRSITTEIGQYAMKDVQVKVKIQGSGTSFPGKVKLADNANAYMDGDYAVINLKDVPYVLGQTPSATSYSLPLTFDTKGTYNFSDVSLSYKNLSGSSILKKHDAVKVEIKDKIAPTFKGTVGFLDTSKVGQLIKKEDRNSESNQFDLIYTLTPDATLEKADRGTLQTIKLTQILPEGITVVNPPSNVSVKGNLIEVTFTDIPYNNGSFSINKLTQTIKLQANWAMNQTFQNPTVSYNDSNAGARSVILTAPKLPIIAKVVLEDTLEKYSGDAYGNIEKITKNTNTLIQTIKLKDGEQELAQPIKSMVFTGDKTAIDVTYSNDTKKRLKLVPSFEIRGQDSNEVIKNGSVSSEKVKFSLVDLIPGEGVTYEYKVNNGSWTTFHQKDEVTVDKVGEVTIKVRATGGFAKANQEVTQTVTIRKLVDNINVDPASVTLFVGEKITLNASVSPADATNKDVKWMISDTGIVKKDILVTGSSKYGIIGVAPGNTTVVVESVDGAVKKEIPVQVLDDFKFKYPSITMEPGEERNIKDLLVYRNGGLLDTLLNRQVIESIVTEPKDNPSFSIVSKDNSMFIVAKKVGYGSVVATGAKVKQDGTRASSSMIVIVKKRQGTDGSGAKW</sequence>
<organism evidence="2 3">
    <name type="scientific">Priestia flexa</name>
    <dbReference type="NCBI Taxonomy" id="86664"/>
    <lineage>
        <taxon>Bacteria</taxon>
        <taxon>Bacillati</taxon>
        <taxon>Bacillota</taxon>
        <taxon>Bacilli</taxon>
        <taxon>Bacillales</taxon>
        <taxon>Bacillaceae</taxon>
        <taxon>Priestia</taxon>
    </lineage>
</organism>
<evidence type="ECO:0000313" key="3">
    <source>
        <dbReference type="Proteomes" id="UP000664578"/>
    </source>
</evidence>
<dbReference type="PROSITE" id="PS50234">
    <property type="entry name" value="VWFA"/>
    <property type="match status" value="1"/>
</dbReference>
<proteinExistence type="predicted"/>
<dbReference type="RefSeq" id="WP_206782152.1">
    <property type="nucleotide sequence ID" value="NZ_JAEMWV010000001.1"/>
</dbReference>
<dbReference type="Proteomes" id="UP000664578">
    <property type="component" value="Unassembled WGS sequence"/>
</dbReference>
<dbReference type="SUPFAM" id="SSF49373">
    <property type="entry name" value="Invasin/intimin cell-adhesion fragments"/>
    <property type="match status" value="1"/>
</dbReference>
<evidence type="ECO:0000259" key="1">
    <source>
        <dbReference type="PROSITE" id="PS50234"/>
    </source>
</evidence>
<gene>
    <name evidence="2" type="ORF">JF537_03200</name>
</gene>
<dbReference type="Gene3D" id="2.60.40.1080">
    <property type="match status" value="1"/>
</dbReference>
<name>A0A8I1MD77_9BACI</name>
<dbReference type="Pfam" id="PF02368">
    <property type="entry name" value="Big_2"/>
    <property type="match status" value="1"/>
</dbReference>
<dbReference type="PANTHER" id="PTHR10579:SF43">
    <property type="entry name" value="ZINC FINGER (C3HC4-TYPE RING FINGER) FAMILY PROTEIN"/>
    <property type="match status" value="1"/>
</dbReference>
<dbReference type="CDD" id="cd00198">
    <property type="entry name" value="vWFA"/>
    <property type="match status" value="1"/>
</dbReference>
<feature type="domain" description="VWFA" evidence="1">
    <location>
        <begin position="80"/>
        <end position="319"/>
    </location>
</feature>
<dbReference type="InterPro" id="IPR003343">
    <property type="entry name" value="Big_2"/>
</dbReference>
<comment type="caution">
    <text evidence="2">The sequence shown here is derived from an EMBL/GenBank/DDBJ whole genome shotgun (WGS) entry which is preliminary data.</text>
</comment>
<dbReference type="InterPro" id="IPR051266">
    <property type="entry name" value="CLCR"/>
</dbReference>
<dbReference type="InterPro" id="IPR002035">
    <property type="entry name" value="VWF_A"/>
</dbReference>
<reference evidence="2" key="1">
    <citation type="submission" date="2020-12" db="EMBL/GenBank/DDBJ databases">
        <title>PHA producing bacteria isolated from mangrove.</title>
        <authorList>
            <person name="Zheng W."/>
            <person name="Yu S."/>
            <person name="Huang Y."/>
        </authorList>
    </citation>
    <scope>NUCLEOTIDE SEQUENCE</scope>
    <source>
        <strain evidence="2">GN22-4</strain>
    </source>
</reference>
<dbReference type="InterPro" id="IPR008964">
    <property type="entry name" value="Invasin/intimin_cell_adhesion"/>
</dbReference>